<dbReference type="Pfam" id="PF03881">
    <property type="entry name" value="Fructosamin_kin"/>
    <property type="match status" value="1"/>
</dbReference>
<dbReference type="EC" id="2.7.1.172" evidence="1"/>
<dbReference type="InterPro" id="IPR016477">
    <property type="entry name" value="Fructo-/Ketosamine-3-kinase"/>
</dbReference>
<dbReference type="GO" id="GO:0016301">
    <property type="term" value="F:kinase activity"/>
    <property type="evidence" value="ECO:0007669"/>
    <property type="project" value="UniProtKB-UniRule"/>
</dbReference>
<dbReference type="OrthoDB" id="5772781at2759"/>
<keyword evidence="5" id="KW-1185">Reference proteome</keyword>
<keyword evidence="3" id="KW-0808">Transferase</keyword>
<sequence length="309" mass="33916">MVRSAISPHILKQLERIEPGAQFSGGLPQISSSSGKTYFAKASSPKEKEQYIGEAESLRAMALAAPGLAPSLLAFGFARSNGEETDGDAADGSPFFISEYKNMSPLTERSGAILGRRLATEMHNYVSPNGLERGFGFGVPTFCGATRLRNGWYETWEQCFDVLIGDLLSTLEGRGGYSDLCRKGQDVRLKVIPTLLGPLQIRPVLLHGDLWSGNTGTDTATGEPVIFDPSSLYGHNEADLAIGRMFGGIPKSFFEEYHKHIPKTEPVDQYELREDLYELFHYLNHTVLFGGGYASSAQRKMEKLLRVLG</sequence>
<evidence type="ECO:0000256" key="1">
    <source>
        <dbReference type="ARBA" id="ARBA00011961"/>
    </source>
</evidence>
<reference evidence="4" key="2">
    <citation type="journal article" date="2020" name="Nat. Commun.">
        <title>Large-scale genome sequencing of mycorrhizal fungi provides insights into the early evolution of symbiotic traits.</title>
        <authorList>
            <person name="Miyauchi S."/>
            <person name="Kiss E."/>
            <person name="Kuo A."/>
            <person name="Drula E."/>
            <person name="Kohler A."/>
            <person name="Sanchez-Garcia M."/>
            <person name="Morin E."/>
            <person name="Andreopoulos B."/>
            <person name="Barry K.W."/>
            <person name="Bonito G."/>
            <person name="Buee M."/>
            <person name="Carver A."/>
            <person name="Chen C."/>
            <person name="Cichocki N."/>
            <person name="Clum A."/>
            <person name="Culley D."/>
            <person name="Crous P.W."/>
            <person name="Fauchery L."/>
            <person name="Girlanda M."/>
            <person name="Hayes R.D."/>
            <person name="Keri Z."/>
            <person name="LaButti K."/>
            <person name="Lipzen A."/>
            <person name="Lombard V."/>
            <person name="Magnuson J."/>
            <person name="Maillard F."/>
            <person name="Murat C."/>
            <person name="Nolan M."/>
            <person name="Ohm R.A."/>
            <person name="Pangilinan J."/>
            <person name="Pereira M.F."/>
            <person name="Perotto S."/>
            <person name="Peter M."/>
            <person name="Pfister S."/>
            <person name="Riley R."/>
            <person name="Sitrit Y."/>
            <person name="Stielow J.B."/>
            <person name="Szollosi G."/>
            <person name="Zifcakova L."/>
            <person name="Stursova M."/>
            <person name="Spatafora J.W."/>
            <person name="Tedersoo L."/>
            <person name="Vaario L.M."/>
            <person name="Yamada A."/>
            <person name="Yan M."/>
            <person name="Wang P."/>
            <person name="Xu J."/>
            <person name="Bruns T."/>
            <person name="Baldrian P."/>
            <person name="Vilgalys R."/>
            <person name="Dunand C."/>
            <person name="Henrissat B."/>
            <person name="Grigoriev I.V."/>
            <person name="Hibbett D."/>
            <person name="Nagy L.G."/>
            <person name="Martin F.M."/>
        </authorList>
    </citation>
    <scope>NUCLEOTIDE SEQUENCE</scope>
    <source>
        <strain evidence="4">Prilba</strain>
    </source>
</reference>
<dbReference type="EMBL" id="WHVB01000006">
    <property type="protein sequence ID" value="KAF8481988.1"/>
    <property type="molecule type" value="Genomic_DNA"/>
</dbReference>
<protein>
    <recommendedName>
        <fullName evidence="1">protein-ribulosamine 3-kinase</fullName>
        <ecNumber evidence="1">2.7.1.172</ecNumber>
    </recommendedName>
</protein>
<dbReference type="PANTHER" id="PTHR12149">
    <property type="entry name" value="FRUCTOSAMINE 3 KINASE-RELATED PROTEIN"/>
    <property type="match status" value="1"/>
</dbReference>
<dbReference type="InterPro" id="IPR011009">
    <property type="entry name" value="Kinase-like_dom_sf"/>
</dbReference>
<dbReference type="GO" id="GO:0102193">
    <property type="term" value="F:protein-ribulosamine 3-kinase activity"/>
    <property type="evidence" value="ECO:0007669"/>
    <property type="project" value="UniProtKB-EC"/>
</dbReference>
<evidence type="ECO:0000313" key="4">
    <source>
        <dbReference type="EMBL" id="KAF8481988.1"/>
    </source>
</evidence>
<dbReference type="SUPFAM" id="SSF56112">
    <property type="entry name" value="Protein kinase-like (PK-like)"/>
    <property type="match status" value="1"/>
</dbReference>
<gene>
    <name evidence="4" type="ORF">DFH94DRAFT_416858</name>
</gene>
<evidence type="ECO:0000313" key="5">
    <source>
        <dbReference type="Proteomes" id="UP000759537"/>
    </source>
</evidence>
<dbReference type="Gene3D" id="3.90.1200.10">
    <property type="match status" value="1"/>
</dbReference>
<name>A0A9P5TAC3_9AGAM</name>
<reference evidence="4" key="1">
    <citation type="submission" date="2019-10" db="EMBL/GenBank/DDBJ databases">
        <authorList>
            <consortium name="DOE Joint Genome Institute"/>
            <person name="Kuo A."/>
            <person name="Miyauchi S."/>
            <person name="Kiss E."/>
            <person name="Drula E."/>
            <person name="Kohler A."/>
            <person name="Sanchez-Garcia M."/>
            <person name="Andreopoulos B."/>
            <person name="Barry K.W."/>
            <person name="Bonito G."/>
            <person name="Buee M."/>
            <person name="Carver A."/>
            <person name="Chen C."/>
            <person name="Cichocki N."/>
            <person name="Clum A."/>
            <person name="Culley D."/>
            <person name="Crous P.W."/>
            <person name="Fauchery L."/>
            <person name="Girlanda M."/>
            <person name="Hayes R."/>
            <person name="Keri Z."/>
            <person name="LaButti K."/>
            <person name="Lipzen A."/>
            <person name="Lombard V."/>
            <person name="Magnuson J."/>
            <person name="Maillard F."/>
            <person name="Morin E."/>
            <person name="Murat C."/>
            <person name="Nolan M."/>
            <person name="Ohm R."/>
            <person name="Pangilinan J."/>
            <person name="Pereira M."/>
            <person name="Perotto S."/>
            <person name="Peter M."/>
            <person name="Riley R."/>
            <person name="Sitrit Y."/>
            <person name="Stielow B."/>
            <person name="Szollosi G."/>
            <person name="Zifcakova L."/>
            <person name="Stursova M."/>
            <person name="Spatafora J.W."/>
            <person name="Tedersoo L."/>
            <person name="Vaario L.-M."/>
            <person name="Yamada A."/>
            <person name="Yan M."/>
            <person name="Wang P."/>
            <person name="Xu J."/>
            <person name="Bruns T."/>
            <person name="Baldrian P."/>
            <person name="Vilgalys R."/>
            <person name="Henrissat B."/>
            <person name="Grigoriev I.V."/>
            <person name="Hibbett D."/>
            <person name="Nagy L.G."/>
            <person name="Martin F.M."/>
        </authorList>
    </citation>
    <scope>NUCLEOTIDE SEQUENCE</scope>
    <source>
        <strain evidence="4">Prilba</strain>
    </source>
</reference>
<evidence type="ECO:0000256" key="2">
    <source>
        <dbReference type="ARBA" id="ARBA00048655"/>
    </source>
</evidence>
<dbReference type="AlphaFoldDB" id="A0A9P5TAC3"/>
<accession>A0A9P5TAC3</accession>
<dbReference type="Proteomes" id="UP000759537">
    <property type="component" value="Unassembled WGS sequence"/>
</dbReference>
<dbReference type="PANTHER" id="PTHR12149:SF8">
    <property type="entry name" value="PROTEIN-RIBULOSAMINE 3-KINASE"/>
    <property type="match status" value="1"/>
</dbReference>
<dbReference type="PIRSF" id="PIRSF006221">
    <property type="entry name" value="Ketosamine-3-kinase"/>
    <property type="match status" value="1"/>
</dbReference>
<comment type="similarity">
    <text evidence="3">Belongs to the fructosamine kinase family.</text>
</comment>
<organism evidence="4 5">
    <name type="scientific">Russula ochroleuca</name>
    <dbReference type="NCBI Taxonomy" id="152965"/>
    <lineage>
        <taxon>Eukaryota</taxon>
        <taxon>Fungi</taxon>
        <taxon>Dikarya</taxon>
        <taxon>Basidiomycota</taxon>
        <taxon>Agaricomycotina</taxon>
        <taxon>Agaricomycetes</taxon>
        <taxon>Russulales</taxon>
        <taxon>Russulaceae</taxon>
        <taxon>Russula</taxon>
    </lineage>
</organism>
<proteinExistence type="inferred from homology"/>
<keyword evidence="3 4" id="KW-0418">Kinase</keyword>
<comment type="catalytic activity">
    <reaction evidence="2">
        <text>N(6)-D-ribulosyl-L-lysyl-[protein] + ATP = N(6)-(3-O-phospho-D-ribulosyl)-L-lysyl-[protein] + ADP + H(+)</text>
        <dbReference type="Rhea" id="RHEA:48432"/>
        <dbReference type="Rhea" id="RHEA-COMP:12103"/>
        <dbReference type="Rhea" id="RHEA-COMP:12104"/>
        <dbReference type="ChEBI" id="CHEBI:15378"/>
        <dbReference type="ChEBI" id="CHEBI:30616"/>
        <dbReference type="ChEBI" id="CHEBI:90418"/>
        <dbReference type="ChEBI" id="CHEBI:90420"/>
        <dbReference type="ChEBI" id="CHEBI:456216"/>
        <dbReference type="EC" id="2.7.1.172"/>
    </reaction>
    <physiologicalReaction direction="left-to-right" evidence="2">
        <dbReference type="Rhea" id="RHEA:48433"/>
    </physiologicalReaction>
</comment>
<comment type="caution">
    <text evidence="4">The sequence shown here is derived from an EMBL/GenBank/DDBJ whole genome shotgun (WGS) entry which is preliminary data.</text>
</comment>
<evidence type="ECO:0000256" key="3">
    <source>
        <dbReference type="PIRNR" id="PIRNR006221"/>
    </source>
</evidence>